<dbReference type="FunFam" id="1.10.1280.10:FF:000007">
    <property type="entry name" value="Polyphenol oxidase, chloroplastic"/>
    <property type="match status" value="1"/>
</dbReference>
<keyword evidence="5 7" id="KW-0186">Copper</keyword>
<dbReference type="EMBL" id="LR746273">
    <property type="protein sequence ID" value="CAA7404096.1"/>
    <property type="molecule type" value="Genomic_DNA"/>
</dbReference>
<dbReference type="InterPro" id="IPR002227">
    <property type="entry name" value="Tyrosinase_Cu-bd"/>
</dbReference>
<dbReference type="GO" id="GO:0046872">
    <property type="term" value="F:metal ion binding"/>
    <property type="evidence" value="ECO:0007669"/>
    <property type="project" value="UniProtKB-KW"/>
</dbReference>
<dbReference type="Pfam" id="PF00264">
    <property type="entry name" value="Tyrosinase"/>
    <property type="match status" value="1"/>
</dbReference>
<feature type="binding site" evidence="7">
    <location>
        <position position="165"/>
    </location>
    <ligand>
        <name>Cu cation</name>
        <dbReference type="ChEBI" id="CHEBI:23378"/>
        <label>A</label>
    </ligand>
</feature>
<feature type="compositionally biased region" description="Low complexity" evidence="10">
    <location>
        <begin position="421"/>
        <end position="437"/>
    </location>
</feature>
<evidence type="ECO:0000256" key="7">
    <source>
        <dbReference type="PIRSR" id="PIRSR000290-1"/>
    </source>
</evidence>
<name>A0A7I8L3A4_SPIIN</name>
<dbReference type="PIRSF" id="PIRSF000290">
    <property type="entry name" value="PPO_plant"/>
    <property type="match status" value="1"/>
</dbReference>
<evidence type="ECO:0000256" key="6">
    <source>
        <dbReference type="ARBA" id="ARBA00023157"/>
    </source>
</evidence>
<dbReference type="PANTHER" id="PTHR11474:SF76">
    <property type="entry name" value="SHKT DOMAIN-CONTAINING PROTEIN"/>
    <property type="match status" value="1"/>
</dbReference>
<keyword evidence="3" id="KW-0883">Thioether bond</keyword>
<dbReference type="Pfam" id="PF12142">
    <property type="entry name" value="PPO1_DWL"/>
    <property type="match status" value="1"/>
</dbReference>
<proteinExistence type="inferred from homology"/>
<evidence type="ECO:0000256" key="3">
    <source>
        <dbReference type="ARBA" id="ARBA00022784"/>
    </source>
</evidence>
<dbReference type="Gene3D" id="1.10.1280.10">
    <property type="entry name" value="Di-copper center containing domain from catechol oxidase"/>
    <property type="match status" value="1"/>
</dbReference>
<accession>A0A7I8L3A4</accession>
<dbReference type="InterPro" id="IPR016213">
    <property type="entry name" value="Polyphenol_oxidase"/>
</dbReference>
<organism evidence="13 14">
    <name type="scientific">Spirodela intermedia</name>
    <name type="common">Intermediate duckweed</name>
    <dbReference type="NCBI Taxonomy" id="51605"/>
    <lineage>
        <taxon>Eukaryota</taxon>
        <taxon>Viridiplantae</taxon>
        <taxon>Streptophyta</taxon>
        <taxon>Embryophyta</taxon>
        <taxon>Tracheophyta</taxon>
        <taxon>Spermatophyta</taxon>
        <taxon>Magnoliopsida</taxon>
        <taxon>Liliopsida</taxon>
        <taxon>Araceae</taxon>
        <taxon>Lemnoideae</taxon>
        <taxon>Spirodela</taxon>
    </lineage>
</organism>
<dbReference type="GO" id="GO:0004097">
    <property type="term" value="F:catechol oxidase activity"/>
    <property type="evidence" value="ECO:0007669"/>
    <property type="project" value="InterPro"/>
</dbReference>
<dbReference type="GO" id="GO:0046148">
    <property type="term" value="P:pigment biosynthetic process"/>
    <property type="evidence" value="ECO:0007669"/>
    <property type="project" value="InterPro"/>
</dbReference>
<dbReference type="InterPro" id="IPR022739">
    <property type="entry name" value="Polyphenol_oxidase_cen"/>
</dbReference>
<evidence type="ECO:0000256" key="5">
    <source>
        <dbReference type="ARBA" id="ARBA00023008"/>
    </source>
</evidence>
<dbReference type="InterPro" id="IPR050316">
    <property type="entry name" value="Tyrosinase/Hemocyanin"/>
</dbReference>
<evidence type="ECO:0000256" key="8">
    <source>
        <dbReference type="PIRSR" id="PIRSR000290-2"/>
    </source>
</evidence>
<evidence type="ECO:0000256" key="1">
    <source>
        <dbReference type="ARBA" id="ARBA00009928"/>
    </source>
</evidence>
<keyword evidence="14" id="KW-1185">Reference proteome</keyword>
<dbReference type="PANTHER" id="PTHR11474">
    <property type="entry name" value="TYROSINASE FAMILY MEMBER"/>
    <property type="match status" value="1"/>
</dbReference>
<dbReference type="PROSITE" id="PS00498">
    <property type="entry name" value="TYROSINASE_2"/>
    <property type="match status" value="1"/>
</dbReference>
<protein>
    <recommendedName>
        <fullName evidence="11 12">Tyrosinase copper-binding domain-containing protein</fullName>
    </recommendedName>
</protein>
<dbReference type="InterPro" id="IPR008922">
    <property type="entry name" value="Di-copper_centre_dom_sf"/>
</dbReference>
<feature type="cross-link" description="2'-(S-cysteinyl)-histidine (Cys-His)" evidence="9">
    <location>
        <begin position="169"/>
        <end position="186"/>
    </location>
</feature>
<dbReference type="Proteomes" id="UP000663760">
    <property type="component" value="Chromosome 10"/>
</dbReference>
<dbReference type="InterPro" id="IPR022740">
    <property type="entry name" value="Polyphenol_oxidase_C"/>
</dbReference>
<dbReference type="SUPFAM" id="SSF48056">
    <property type="entry name" value="Di-copper centre-containing domain"/>
    <property type="match status" value="1"/>
</dbReference>
<evidence type="ECO:0000256" key="2">
    <source>
        <dbReference type="ARBA" id="ARBA00022723"/>
    </source>
</evidence>
<feature type="binding site" evidence="7">
    <location>
        <position position="195"/>
    </location>
    <ligand>
        <name>Cu cation</name>
        <dbReference type="ChEBI" id="CHEBI:23378"/>
        <label>A</label>
    </ligand>
</feature>
<feature type="domain" description="Tyrosinase copper-binding" evidence="12">
    <location>
        <begin position="343"/>
        <end position="354"/>
    </location>
</feature>
<feature type="region of interest" description="Disordered" evidence="10">
    <location>
        <begin position="418"/>
        <end position="446"/>
    </location>
</feature>
<comment type="cofactor">
    <cofactor evidence="7">
        <name>Cu(2+)</name>
        <dbReference type="ChEBI" id="CHEBI:29036"/>
    </cofactor>
    <text evidence="7">Binds 2 copper ions per subunit.</text>
</comment>
<feature type="domain" description="Tyrosinase copper-binding" evidence="11">
    <location>
        <begin position="186"/>
        <end position="203"/>
    </location>
</feature>
<evidence type="ECO:0000313" key="13">
    <source>
        <dbReference type="EMBL" id="CAA7404096.1"/>
    </source>
</evidence>
<evidence type="ECO:0000313" key="14">
    <source>
        <dbReference type="Proteomes" id="UP000663760"/>
    </source>
</evidence>
<dbReference type="PROSITE" id="PS00497">
    <property type="entry name" value="TYROSINASE_1"/>
    <property type="match status" value="1"/>
</dbReference>
<dbReference type="PRINTS" id="PR00092">
    <property type="entry name" value="TYROSINASE"/>
</dbReference>
<sequence length="590" mass="65724">MVGMSQLISTTLSSPASPACPFQRCRRSQATAPRRLRAGRPAVISCESGPSERVDRREVLLGLGGMCAAGGLGVGRRGDALALPIQAPNLSECQTSGTSSGNNCCPPYSATILDYKFTPTGKLRVRRPAHKVDEAYLAKYKKAVELMRALPADDPRSFVQQANVHCAYCDGAYDQVGFPGLELQVHESWLFFPFHRLYLHFHERILGKLIGDDSFALPFWNWDAPDGMILPRIYTDPSSSLYDPLRNPAHQPPEVLDMDLDDGDAPTRQKQIERNLSLMYRQMVSNAKTTPLFMGLPYRAGGNLKPGAGSMENSPHSSIHIWVGDPSQPDGEDMGTFYAAGRDPIFYAHHANVDRMWQVWKKLSPRNVDFTDRDWLDTSFLFYDEDARLVRVKVRDCLEPEKLGFTYQEVDIPWIKKRATPRATPTSESSSTSSSPPSRKKRRAKLLKSAGGAVTFPLTLSSVACITVKRPKVSRSQTDKDKEEETLVVEGIEFNPKNRLKFDVYVDDTDAGEVKPDDSEFAGSFINVPHGRNHDKKKKMEPVTTTLRLGITDLLEDLKLDDDDEVLVTLIPRKGKGKIKIGGIRIELSS</sequence>
<feature type="disulfide bond" evidence="8">
    <location>
        <begin position="93"/>
        <end position="105"/>
    </location>
</feature>
<dbReference type="OrthoDB" id="6132182at2759"/>
<dbReference type="AlphaFoldDB" id="A0A7I8L3A4"/>
<feature type="disulfide bond" evidence="8">
    <location>
        <begin position="104"/>
        <end position="166"/>
    </location>
</feature>
<keyword evidence="4" id="KW-0560">Oxidoreductase</keyword>
<feature type="binding site" evidence="7">
    <location>
        <position position="350"/>
    </location>
    <ligand>
        <name>Cu cation</name>
        <dbReference type="ChEBI" id="CHEBI:23378"/>
        <label>B</label>
    </ligand>
</feature>
<evidence type="ECO:0000256" key="10">
    <source>
        <dbReference type="SAM" id="MobiDB-lite"/>
    </source>
</evidence>
<evidence type="ECO:0000256" key="4">
    <source>
        <dbReference type="ARBA" id="ARBA00023002"/>
    </source>
</evidence>
<feature type="binding site" evidence="7">
    <location>
        <position position="316"/>
    </location>
    <ligand>
        <name>Cu cation</name>
        <dbReference type="ChEBI" id="CHEBI:23378"/>
        <label>B</label>
    </ligand>
</feature>
<gene>
    <name evidence="13" type="ORF">SI8410_10014774</name>
</gene>
<comment type="similarity">
    <text evidence="1">Belongs to the tyrosinase family.</text>
</comment>
<feature type="binding site" evidence="7">
    <location>
        <position position="320"/>
    </location>
    <ligand>
        <name>Cu cation</name>
        <dbReference type="ChEBI" id="CHEBI:23378"/>
        <label>B</label>
    </ligand>
</feature>
<keyword evidence="6 8" id="KW-1015">Disulfide bond</keyword>
<feature type="binding site" evidence="7">
    <location>
        <position position="186"/>
    </location>
    <ligand>
        <name>Cu cation</name>
        <dbReference type="ChEBI" id="CHEBI:23378"/>
        <label>A</label>
    </ligand>
</feature>
<reference evidence="13" key="1">
    <citation type="submission" date="2020-02" db="EMBL/GenBank/DDBJ databases">
        <authorList>
            <person name="Scholz U."/>
            <person name="Mascher M."/>
            <person name="Fiebig A."/>
        </authorList>
    </citation>
    <scope>NUCLEOTIDE SEQUENCE</scope>
</reference>
<evidence type="ECO:0000259" key="12">
    <source>
        <dbReference type="PROSITE" id="PS00498"/>
    </source>
</evidence>
<evidence type="ECO:0000256" key="9">
    <source>
        <dbReference type="PIRSR" id="PIRSR000290-3"/>
    </source>
</evidence>
<dbReference type="Pfam" id="PF12143">
    <property type="entry name" value="PPO1_KFDV"/>
    <property type="match status" value="1"/>
</dbReference>
<evidence type="ECO:0000259" key="11">
    <source>
        <dbReference type="PROSITE" id="PS00497"/>
    </source>
</evidence>
<keyword evidence="2 7" id="KW-0479">Metal-binding</keyword>